<feature type="domain" description="DNA polymerase alpha subunit B N-terminal" evidence="8">
    <location>
        <begin position="181"/>
        <end position="227"/>
    </location>
</feature>
<dbReference type="EMBL" id="JAGFMF010011432">
    <property type="protein sequence ID" value="KAG8522736.1"/>
    <property type="molecule type" value="Genomic_DNA"/>
</dbReference>
<dbReference type="InterPro" id="IPR007185">
    <property type="entry name" value="DNA_pol_a/d/e_bsu"/>
</dbReference>
<feature type="region of interest" description="Disordered" evidence="6">
    <location>
        <begin position="267"/>
        <end position="286"/>
    </location>
</feature>
<feature type="compositionally biased region" description="Low complexity" evidence="6">
    <location>
        <begin position="719"/>
        <end position="734"/>
    </location>
</feature>
<dbReference type="GO" id="GO:0003677">
    <property type="term" value="F:DNA binding"/>
    <property type="evidence" value="ECO:0007669"/>
    <property type="project" value="InterPro"/>
</dbReference>
<evidence type="ECO:0000313" key="10">
    <source>
        <dbReference type="EMBL" id="KAG8522736.1"/>
    </source>
</evidence>
<feature type="region of interest" description="Disordered" evidence="6">
    <location>
        <begin position="291"/>
        <end position="320"/>
    </location>
</feature>
<evidence type="ECO:0000256" key="1">
    <source>
        <dbReference type="ARBA" id="ARBA00004123"/>
    </source>
</evidence>
<dbReference type="GO" id="GO:0006270">
    <property type="term" value="P:DNA replication initiation"/>
    <property type="evidence" value="ECO:0007669"/>
    <property type="project" value="TreeGrafter"/>
</dbReference>
<feature type="non-terminal residue" evidence="10">
    <location>
        <position position="754"/>
    </location>
</feature>
<dbReference type="PANTHER" id="PTHR23061">
    <property type="entry name" value="DNA POLYMERASE 2 ALPHA 70 KDA SUBUNIT"/>
    <property type="match status" value="1"/>
</dbReference>
<dbReference type="Gene3D" id="1.10.8.530">
    <property type="entry name" value="DNA polymerase alpha-primase, subunit B, N-terminal domain"/>
    <property type="match status" value="1"/>
</dbReference>
<name>A0A8J6AP02_GALPY</name>
<accession>A0A8J6AP02</accession>
<reference evidence="10" key="1">
    <citation type="journal article" date="2021" name="Evol. Appl.">
        <title>The genome of the Pyrenean desman and the effects of bottlenecks and inbreeding on the genomic landscape of an endangered species.</title>
        <authorList>
            <person name="Escoda L."/>
            <person name="Castresana J."/>
        </authorList>
    </citation>
    <scope>NUCLEOTIDE SEQUENCE</scope>
    <source>
        <strain evidence="10">IBE-C5619</strain>
    </source>
</reference>
<dbReference type="PANTHER" id="PTHR23061:SF12">
    <property type="entry name" value="DNA POLYMERASE ALPHA SUBUNIT B"/>
    <property type="match status" value="1"/>
</dbReference>
<keyword evidence="5" id="KW-0539">Nucleus</keyword>
<feature type="compositionally biased region" description="Low complexity" evidence="6">
    <location>
        <begin position="23"/>
        <end position="37"/>
    </location>
</feature>
<comment type="subcellular location">
    <subcellularLocation>
        <location evidence="1">Nucleus</location>
    </subcellularLocation>
</comment>
<evidence type="ECO:0000256" key="4">
    <source>
        <dbReference type="ARBA" id="ARBA00022705"/>
    </source>
</evidence>
<sequence>KCFSVTDPGGPGPFGLRPPWPPGGESAPGAPAPRSRPWVPWTPGGAGWARLRVTMSVSAQLLLEELQIFGLDCEEALVEKCESLAPSPHPGRGPRPAPHPQSPGTLGALSGFPRLLLTLRRPFRRPLTVCASSLLPERPPLADAAPLRETARDVPNLSCVRPPHLSGQCSRPVLLSRWSRTVVELCVLYGQNEEGLVGELIAFCTSKNKACLTSDTLNSFEHEFLSKRLSKAAQSASKERRHAGARDIVSIQELIEVEEEEETLLNSYTTPSKGSQKRAVTTPETPLTKRRVSMRSPHQLLSPSSFSPRCASSATSSPDSLPAGVRWPFRGCGCHKYNSRNNRGEVVTSFGSAQGVSWSGRGGAGNVSLKEPITLLGQIGCDSNGKLNSKSVILEGDREHSSGVQMPVDLSELKEYSLFPGQVVIMEGINTTGRKFIATKLYEGVPLPFYQPTNEDGGFEQNMVLMACGPYTTSDSITYDPLLDLIATINHDRPDVCILFGPFLDAKHEQVENCLLTSPFEDVFKQCLRTVIEGTRSSGSHLVFVPSLRDVHHEPVYPQPPFTCPDLPPEDKKRVQFVSEPCSLSINGVVFGLTSTDLLLHLGAEEISSSSGTSDRFSRILKHILTQRSYYPLYPPQEDVTVDYENFYAYAQLPVTPDVLVVPSELRYFVKDVLGCVCVNPGRLTKGQVGGTFGRLYFRRPPADGEGRQSPCVSAQVEPGLGQPQPGQGQRAQPWEPRVRTASERPGGRQPLLL</sequence>
<gene>
    <name evidence="10" type="ORF">J0S82_014733</name>
</gene>
<evidence type="ECO:0000259" key="7">
    <source>
        <dbReference type="Pfam" id="PF04042"/>
    </source>
</evidence>
<feature type="compositionally biased region" description="Basic and acidic residues" evidence="6">
    <location>
        <begin position="737"/>
        <end position="747"/>
    </location>
</feature>
<evidence type="ECO:0000256" key="3">
    <source>
        <dbReference type="ARBA" id="ARBA00018596"/>
    </source>
</evidence>
<dbReference type="Pfam" id="PF04042">
    <property type="entry name" value="DNA_pol_E_B"/>
    <property type="match status" value="1"/>
</dbReference>
<organism evidence="10 11">
    <name type="scientific">Galemys pyrenaicus</name>
    <name type="common">Iberian desman</name>
    <name type="synonym">Pyrenean desman</name>
    <dbReference type="NCBI Taxonomy" id="202257"/>
    <lineage>
        <taxon>Eukaryota</taxon>
        <taxon>Metazoa</taxon>
        <taxon>Chordata</taxon>
        <taxon>Craniata</taxon>
        <taxon>Vertebrata</taxon>
        <taxon>Euteleostomi</taxon>
        <taxon>Mammalia</taxon>
        <taxon>Eutheria</taxon>
        <taxon>Laurasiatheria</taxon>
        <taxon>Eulipotyphla</taxon>
        <taxon>Talpidae</taxon>
        <taxon>Galemys</taxon>
    </lineage>
</organism>
<dbReference type="Gene3D" id="3.60.21.60">
    <property type="match status" value="2"/>
</dbReference>
<feature type="domain" description="DNA polymerase alpha subunit B OB" evidence="9">
    <location>
        <begin position="370"/>
        <end position="444"/>
    </location>
</feature>
<feature type="compositionally biased region" description="Pro residues" evidence="6">
    <location>
        <begin position="87"/>
        <end position="101"/>
    </location>
</feature>
<dbReference type="FunFam" id="3.60.21.60:FF:000002">
    <property type="entry name" value="DNA polymerase alpha subunit B"/>
    <property type="match status" value="1"/>
</dbReference>
<evidence type="ECO:0000259" key="8">
    <source>
        <dbReference type="Pfam" id="PF08418"/>
    </source>
</evidence>
<evidence type="ECO:0000313" key="11">
    <source>
        <dbReference type="Proteomes" id="UP000700334"/>
    </source>
</evidence>
<keyword evidence="11" id="KW-1185">Reference proteome</keyword>
<dbReference type="FunFam" id="3.60.21.60:FF:000003">
    <property type="entry name" value="DNA polymerase alpha subunit B"/>
    <property type="match status" value="1"/>
</dbReference>
<dbReference type="InterPro" id="IPR054300">
    <property type="entry name" value="OB_DPOA2"/>
</dbReference>
<dbReference type="Pfam" id="PF22062">
    <property type="entry name" value="OB_DPOA2"/>
    <property type="match status" value="1"/>
</dbReference>
<evidence type="ECO:0000256" key="2">
    <source>
        <dbReference type="ARBA" id="ARBA00007299"/>
    </source>
</evidence>
<dbReference type="InterPro" id="IPR016722">
    <property type="entry name" value="DNA_pol_alpha_bsu"/>
</dbReference>
<evidence type="ECO:0000259" key="9">
    <source>
        <dbReference type="Pfam" id="PF22062"/>
    </source>
</evidence>
<feature type="region of interest" description="Disordered" evidence="6">
    <location>
        <begin position="1"/>
        <end position="37"/>
    </location>
</feature>
<dbReference type="Pfam" id="PF08418">
    <property type="entry name" value="Pol_alpha_B_N"/>
    <property type="match status" value="1"/>
</dbReference>
<dbReference type="AlphaFoldDB" id="A0A8J6AP02"/>
<dbReference type="InterPro" id="IPR043034">
    <property type="entry name" value="DNA_pol_alpha_B_N_sf"/>
</dbReference>
<dbReference type="GO" id="GO:0005658">
    <property type="term" value="C:alpha DNA polymerase:primase complex"/>
    <property type="evidence" value="ECO:0007669"/>
    <property type="project" value="TreeGrafter"/>
</dbReference>
<feature type="compositionally biased region" description="Low complexity" evidence="6">
    <location>
        <begin position="302"/>
        <end position="318"/>
    </location>
</feature>
<dbReference type="Proteomes" id="UP000700334">
    <property type="component" value="Unassembled WGS sequence"/>
</dbReference>
<dbReference type="InterPro" id="IPR013627">
    <property type="entry name" value="Pol_alpha_B_N"/>
</dbReference>
<keyword evidence="4" id="KW-0235">DNA replication</keyword>
<feature type="region of interest" description="Disordered" evidence="6">
    <location>
        <begin position="84"/>
        <end position="107"/>
    </location>
</feature>
<feature type="domain" description="DNA polymerase alpha/delta/epsilon subunit B" evidence="7">
    <location>
        <begin position="464"/>
        <end position="671"/>
    </location>
</feature>
<evidence type="ECO:0000256" key="5">
    <source>
        <dbReference type="ARBA" id="ARBA00023242"/>
    </source>
</evidence>
<comment type="caution">
    <text evidence="10">The sequence shown here is derived from an EMBL/GenBank/DDBJ whole genome shotgun (WGS) entry which is preliminary data.</text>
</comment>
<dbReference type="OrthoDB" id="336885at2759"/>
<evidence type="ECO:0000256" key="6">
    <source>
        <dbReference type="SAM" id="MobiDB-lite"/>
    </source>
</evidence>
<feature type="compositionally biased region" description="Polar residues" evidence="6">
    <location>
        <begin position="267"/>
        <end position="285"/>
    </location>
</feature>
<feature type="non-terminal residue" evidence="10">
    <location>
        <position position="1"/>
    </location>
</feature>
<comment type="similarity">
    <text evidence="2">Belongs to the DNA polymerase alpha subunit B family.</text>
</comment>
<protein>
    <recommendedName>
        <fullName evidence="3">DNA polymerase alpha subunit B</fullName>
    </recommendedName>
</protein>
<feature type="region of interest" description="Disordered" evidence="6">
    <location>
        <begin position="703"/>
        <end position="754"/>
    </location>
</feature>
<proteinExistence type="inferred from homology"/>